<dbReference type="EMBL" id="AWQS01000032">
    <property type="protein sequence ID" value="EWT06801.1"/>
    <property type="molecule type" value="Genomic_DNA"/>
</dbReference>
<dbReference type="NCBIfam" id="NF042935">
    <property type="entry name" value="SCO6880_fam"/>
    <property type="match status" value="1"/>
</dbReference>
<dbReference type="PATRIC" id="fig|584657.3.peg.1250"/>
<evidence type="ECO:0000313" key="3">
    <source>
        <dbReference type="Proteomes" id="UP000019494"/>
    </source>
</evidence>
<dbReference type="InterPro" id="IPR049978">
    <property type="entry name" value="SCO6880-like"/>
</dbReference>
<keyword evidence="1" id="KW-1133">Transmembrane helix</keyword>
<organism evidence="2 3">
    <name type="scientific">Intrasporangium chromatireducens Q5-1</name>
    <dbReference type="NCBI Taxonomy" id="584657"/>
    <lineage>
        <taxon>Bacteria</taxon>
        <taxon>Bacillati</taxon>
        <taxon>Actinomycetota</taxon>
        <taxon>Actinomycetes</taxon>
        <taxon>Micrococcales</taxon>
        <taxon>Intrasporangiaceae</taxon>
        <taxon>Intrasporangium</taxon>
    </lineage>
</organism>
<dbReference type="RefSeq" id="WP_034714682.1">
    <property type="nucleotide sequence ID" value="NZ_AWQS01000032.1"/>
</dbReference>
<evidence type="ECO:0000313" key="2">
    <source>
        <dbReference type="EMBL" id="EWT06801.1"/>
    </source>
</evidence>
<keyword evidence="1" id="KW-0472">Membrane</keyword>
<reference evidence="3" key="1">
    <citation type="submission" date="2013-08" db="EMBL/GenBank/DDBJ databases">
        <title>Intrasporangium oryzae NRRL B-24470.</title>
        <authorList>
            <person name="Liu H."/>
            <person name="Wang G."/>
        </authorList>
    </citation>
    <scope>NUCLEOTIDE SEQUENCE [LARGE SCALE GENOMIC DNA]</scope>
    <source>
        <strain evidence="3">Q5-1</strain>
    </source>
</reference>
<evidence type="ECO:0000256" key="1">
    <source>
        <dbReference type="SAM" id="Phobius"/>
    </source>
</evidence>
<sequence length="502" mass="53382">MGVIYRDYSRDKIGWFFGLNGWQLVTIAAASLPIFASIERGAWRSALVFLAGWVLVLVVTVTPVRGRSATGWLLATIGYMVGGLAGWTRFSSRAAIGRADDLNIPDLPGALAGIQIHDGPPTGPTLSRVAIIQNHATRTWAVTAAIVHPGIGLTDAGERTRQGTGLSELLDLASRTALIDEILFTVRTVPEDGAERDVWTARHRTSTGQSLAREVNEDLQAGLTRASVRTEAFITLVVPERRIGRDAKESGGGLEGRARVMDALMSEVEAHLLGAMAMISVHWLTSPELALACRTGFAPGDRAGIIEALALAPTDPAVNADIPWALAGPSGADSLLRHYSHDAWNTVSATIALPVRGAAIGALAPVLTPTEPGERRSLLVAYPILAQTSADRRSATSEWAADLGDELRVRAKVKQRAKARAAADTVRGMDAKLARGHAMTRPYAVAAVTVPKTSRVTEYGRRLDASVRRAGYAPLRLDLAQDLGFTASCIPLGVSLTRKGDG</sequence>
<feature type="transmembrane region" description="Helical" evidence="1">
    <location>
        <begin position="13"/>
        <end position="35"/>
    </location>
</feature>
<feature type="transmembrane region" description="Helical" evidence="1">
    <location>
        <begin position="70"/>
        <end position="88"/>
    </location>
</feature>
<dbReference type="AlphaFoldDB" id="W9GKL2"/>
<proteinExistence type="predicted"/>
<protein>
    <submittedName>
        <fullName evidence="2">Membrane protein</fullName>
    </submittedName>
</protein>
<feature type="transmembrane region" description="Helical" evidence="1">
    <location>
        <begin position="47"/>
        <end position="64"/>
    </location>
</feature>
<keyword evidence="3" id="KW-1185">Reference proteome</keyword>
<accession>W9GKL2</accession>
<name>W9GKL2_9MICO</name>
<dbReference type="OrthoDB" id="5169343at2"/>
<keyword evidence="1" id="KW-0812">Transmembrane</keyword>
<dbReference type="Proteomes" id="UP000019494">
    <property type="component" value="Unassembled WGS sequence"/>
</dbReference>
<comment type="caution">
    <text evidence="2">The sequence shown here is derived from an EMBL/GenBank/DDBJ whole genome shotgun (WGS) entry which is preliminary data.</text>
</comment>
<gene>
    <name evidence="2" type="ORF">N864_16805</name>
</gene>